<name>A0A1N7K680_9RHOB</name>
<keyword evidence="2" id="KW-1185">Reference proteome</keyword>
<accession>A0A1N7K680</accession>
<organism evidence="1 2">
    <name type="scientific">Phaeovulum vinaykumarii</name>
    <dbReference type="NCBI Taxonomy" id="407234"/>
    <lineage>
        <taxon>Bacteria</taxon>
        <taxon>Pseudomonadati</taxon>
        <taxon>Pseudomonadota</taxon>
        <taxon>Alphaproteobacteria</taxon>
        <taxon>Rhodobacterales</taxon>
        <taxon>Paracoccaceae</taxon>
        <taxon>Phaeovulum</taxon>
    </lineage>
</organism>
<dbReference type="InterPro" id="IPR053773">
    <property type="entry name" value="Vpar_1526-like"/>
</dbReference>
<protein>
    <submittedName>
        <fullName evidence="1">Uncharacterized protein</fullName>
    </submittedName>
</protein>
<dbReference type="RefSeq" id="WP_143524398.1">
    <property type="nucleotide sequence ID" value="NZ_FTOM01000001.1"/>
</dbReference>
<sequence>MIGKGQEQKVAENSTAMQAARDIIVGPSLSEVMTIVSQSIQFYTEAAKSLVNERLNEFEKRLEEKIARGDTAALEVFADPDMQGALLDAQKAYVRSDSESLHGVLTDLIYQRASRRLTSRTSLALNDAIRKSANLTKVDFANLAFIFYVMDVGLIGNSATEFVSERFHSHLSPITDSLDFSMDALEYLESNGLLLSGPGNAALTPRPLAHVLKSKYPEAFNTGFDPEELNALHPNTALLRLTNSIAISPFDPQKVYVRVNEKGLDNMAGALPGLEGFGAKYKAACQGRLVDNASFVAEVSKVFPDFSLLCSRYDESRVGVTRLSLTGKAIGHAYLCKETSFLGDLEIWIKP</sequence>
<dbReference type="EMBL" id="FTOM01000001">
    <property type="protein sequence ID" value="SIS57102.1"/>
    <property type="molecule type" value="Genomic_DNA"/>
</dbReference>
<dbReference type="Proteomes" id="UP000186098">
    <property type="component" value="Unassembled WGS sequence"/>
</dbReference>
<dbReference type="AlphaFoldDB" id="A0A1N7K680"/>
<gene>
    <name evidence="1" type="ORF">SAMN05421795_101648</name>
</gene>
<dbReference type="OrthoDB" id="4682272at2"/>
<proteinExistence type="predicted"/>
<dbReference type="NCBIfam" id="NF045477">
    <property type="entry name" value="LPO_1073_dom"/>
    <property type="match status" value="1"/>
</dbReference>
<evidence type="ECO:0000313" key="1">
    <source>
        <dbReference type="EMBL" id="SIS57102.1"/>
    </source>
</evidence>
<reference evidence="2" key="1">
    <citation type="submission" date="2017-01" db="EMBL/GenBank/DDBJ databases">
        <authorList>
            <person name="Varghese N."/>
            <person name="Submissions S."/>
        </authorList>
    </citation>
    <scope>NUCLEOTIDE SEQUENCE [LARGE SCALE GENOMIC DNA]</scope>
    <source>
        <strain evidence="2">DSM 18714</strain>
    </source>
</reference>
<evidence type="ECO:0000313" key="2">
    <source>
        <dbReference type="Proteomes" id="UP000186098"/>
    </source>
</evidence>